<name>A0A6L3MXH8_9BURK</name>
<dbReference type="Proteomes" id="UP000473470">
    <property type="component" value="Unassembled WGS sequence"/>
</dbReference>
<feature type="transmembrane region" description="Helical" evidence="9">
    <location>
        <begin position="133"/>
        <end position="155"/>
    </location>
</feature>
<comment type="function">
    <text evidence="9">Part of the high-affinity ATP-driven potassium transport (or Kdp) system, which catalyzes the hydrolysis of ATP coupled with the electrogenic transport of potassium into the cytoplasm. This subunit binds the extracellular potassium ions and delivers the ions to the membrane domain of KdpB through an intramembrane tunnel.</text>
</comment>
<feature type="transmembrane region" description="Helical" evidence="9">
    <location>
        <begin position="176"/>
        <end position="198"/>
    </location>
</feature>
<evidence type="ECO:0000256" key="9">
    <source>
        <dbReference type="HAMAP-Rule" id="MF_00275"/>
    </source>
</evidence>
<dbReference type="GO" id="GO:0030955">
    <property type="term" value="F:potassium ion binding"/>
    <property type="evidence" value="ECO:0007669"/>
    <property type="project" value="UniProtKB-UniRule"/>
</dbReference>
<gene>
    <name evidence="9 10" type="primary">kdpA</name>
    <name evidence="10" type="ORF">F7R25_18395</name>
</gene>
<keyword evidence="6 9" id="KW-1133">Transmembrane helix</keyword>
<feature type="transmembrane region" description="Helical" evidence="9">
    <location>
        <begin position="519"/>
        <end position="544"/>
    </location>
</feature>
<proteinExistence type="inferred from homology"/>
<comment type="subunit">
    <text evidence="9">The system is composed of three essential subunits: KdpA, KdpB and KdpC.</text>
</comment>
<feature type="transmembrane region" description="Helical" evidence="9">
    <location>
        <begin position="282"/>
        <end position="301"/>
    </location>
</feature>
<evidence type="ECO:0000256" key="7">
    <source>
        <dbReference type="ARBA" id="ARBA00023065"/>
    </source>
</evidence>
<evidence type="ECO:0000313" key="10">
    <source>
        <dbReference type="EMBL" id="KAB0636812.1"/>
    </source>
</evidence>
<evidence type="ECO:0000256" key="8">
    <source>
        <dbReference type="ARBA" id="ARBA00023136"/>
    </source>
</evidence>
<dbReference type="PANTHER" id="PTHR30607">
    <property type="entry name" value="POTASSIUM-TRANSPORTING ATPASE A CHAIN"/>
    <property type="match status" value="1"/>
</dbReference>
<feature type="transmembrane region" description="Helical" evidence="9">
    <location>
        <begin position="65"/>
        <end position="84"/>
    </location>
</feature>
<feature type="transmembrane region" description="Helical" evidence="9">
    <location>
        <begin position="313"/>
        <end position="333"/>
    </location>
</feature>
<evidence type="ECO:0000256" key="4">
    <source>
        <dbReference type="ARBA" id="ARBA00022692"/>
    </source>
</evidence>
<keyword evidence="4 9" id="KW-0812">Transmembrane</keyword>
<protein>
    <recommendedName>
        <fullName evidence="9">Potassium-transporting ATPase potassium-binding subunit</fullName>
    </recommendedName>
    <alternativeName>
        <fullName evidence="9">ATP phosphohydrolase [potassium-transporting] A chain</fullName>
    </alternativeName>
    <alternativeName>
        <fullName evidence="9">Potassium-binding and translocating subunit A</fullName>
    </alternativeName>
    <alternativeName>
        <fullName evidence="9">Potassium-translocating ATPase A chain</fullName>
    </alternativeName>
</protein>
<keyword evidence="5 9" id="KW-0630">Potassium</keyword>
<keyword evidence="7 9" id="KW-0406">Ion transport</keyword>
<dbReference type="HAMAP" id="MF_00275">
    <property type="entry name" value="KdpA"/>
    <property type="match status" value="1"/>
</dbReference>
<organism evidence="10 11">
    <name type="scientific">Burkholderia stagnalis</name>
    <dbReference type="NCBI Taxonomy" id="1503054"/>
    <lineage>
        <taxon>Bacteria</taxon>
        <taxon>Pseudomonadati</taxon>
        <taxon>Pseudomonadota</taxon>
        <taxon>Betaproteobacteria</taxon>
        <taxon>Burkholderiales</taxon>
        <taxon>Burkholderiaceae</taxon>
        <taxon>Burkholderia</taxon>
        <taxon>Burkholderia cepacia complex</taxon>
    </lineage>
</organism>
<keyword evidence="8 9" id="KW-0472">Membrane</keyword>
<comment type="similarity">
    <text evidence="9">Belongs to the KdpA family.</text>
</comment>
<feature type="transmembrane region" description="Helical" evidence="9">
    <location>
        <begin position="458"/>
        <end position="477"/>
    </location>
</feature>
<dbReference type="PANTHER" id="PTHR30607:SF2">
    <property type="entry name" value="POTASSIUM-TRANSPORTING ATPASE POTASSIUM-BINDING SUBUNIT"/>
    <property type="match status" value="1"/>
</dbReference>
<evidence type="ECO:0000256" key="1">
    <source>
        <dbReference type="ARBA" id="ARBA00022448"/>
    </source>
</evidence>
<comment type="caution">
    <text evidence="10">The sequence shown here is derived from an EMBL/GenBank/DDBJ whole genome shotgun (WGS) entry which is preliminary data.</text>
</comment>
<dbReference type="GO" id="GO:0005886">
    <property type="term" value="C:plasma membrane"/>
    <property type="evidence" value="ECO:0007669"/>
    <property type="project" value="UniProtKB-SubCell"/>
</dbReference>
<keyword evidence="3 9" id="KW-0633">Potassium transport</keyword>
<evidence type="ECO:0000256" key="3">
    <source>
        <dbReference type="ARBA" id="ARBA00022538"/>
    </source>
</evidence>
<dbReference type="RefSeq" id="WP_059801964.1">
    <property type="nucleotide sequence ID" value="NZ_CABVPM010000062.1"/>
</dbReference>
<dbReference type="InterPro" id="IPR004623">
    <property type="entry name" value="KdpA"/>
</dbReference>
<keyword evidence="1 9" id="KW-0813">Transport</keyword>
<accession>A0A6L3MXH8</accession>
<feature type="transmembrane region" description="Helical" evidence="9">
    <location>
        <begin position="6"/>
        <end position="28"/>
    </location>
</feature>
<evidence type="ECO:0000256" key="5">
    <source>
        <dbReference type="ARBA" id="ARBA00022958"/>
    </source>
</evidence>
<sequence length="601" mass="63015">MNANNLFQTALFIVVLLAAAVPVARYLAAVMDGSARVVRVFGPLERALYRVAGVDAGREMSWKQYAVATIAFNALGALFLYGLLRLQGFLPGNPQQFGAMTVDGAFNTAVSFVTNTNWQDYTPEQTVSYLTQMLGLTVQNFLSAATGIVVVIALIRGFARHTAQTIGNFWVDLTRVTLYVLVPMAALVAALLMSQGVIQNMRAYQDVPVLQASTYAAPKLDAQGSPVKDDKGNPVTVPTPLTKQTLAMGPVASQEAIKMLGTNGGGFFNANSAHPYENPTPFANFVQIFAILIIPAALCLVFGRMIGDRRQGIAVLAAMTVAFTLATGVEVSAEQAGNPTLAALHVDQSANALQSGGNMEGKETRFGIAQTGIFTVATTAASCGAVDTMHDSLTPLGGLVPMLLMQLGEVIYGGVGSGLYGMLVFALLAVFVAGLMIGRTPEYVGKKIEAYEMKMVSIVVLLTPLLVLVGASIAVLAEAGRAGILNPGPHGFSEILYAFSSAANNNGSAFAGLTVGTPFYNWMTAIAMWFGRFGTIVPVLAIAGSLAAKKRIAATSGTLPTHGPLFVVLLLGTVLLVGALTYVPALALGPGVEHLMMWLGA</sequence>
<keyword evidence="2 9" id="KW-1003">Cell membrane</keyword>
<dbReference type="EMBL" id="VZOK01000025">
    <property type="protein sequence ID" value="KAB0636812.1"/>
    <property type="molecule type" value="Genomic_DNA"/>
</dbReference>
<comment type="subcellular location">
    <subcellularLocation>
        <location evidence="9">Cell membrane</location>
        <topology evidence="9">Multi-pass membrane protein</topology>
    </subcellularLocation>
</comment>
<reference evidence="10 11" key="1">
    <citation type="submission" date="2019-09" db="EMBL/GenBank/DDBJ databases">
        <title>Draft genome sequences of 48 bacterial type strains from the CCUG.</title>
        <authorList>
            <person name="Tunovic T."/>
            <person name="Pineiro-Iglesias B."/>
            <person name="Unosson C."/>
            <person name="Inganas E."/>
            <person name="Ohlen M."/>
            <person name="Cardew S."/>
            <person name="Jensie-Markopoulos S."/>
            <person name="Salva-Serra F."/>
            <person name="Jaen-Luchoro D."/>
            <person name="Karlsson R."/>
            <person name="Svensson-Stadler L."/>
            <person name="Chun J."/>
            <person name="Moore E."/>
        </authorList>
    </citation>
    <scope>NUCLEOTIDE SEQUENCE [LARGE SCALE GENOMIC DNA]</scope>
    <source>
        <strain evidence="10 11">CCUG 65686</strain>
    </source>
</reference>
<evidence type="ECO:0000313" key="11">
    <source>
        <dbReference type="Proteomes" id="UP000473470"/>
    </source>
</evidence>
<evidence type="ECO:0000256" key="6">
    <source>
        <dbReference type="ARBA" id="ARBA00022989"/>
    </source>
</evidence>
<dbReference type="NCBIfam" id="TIGR00680">
    <property type="entry name" value="kdpA"/>
    <property type="match status" value="1"/>
</dbReference>
<feature type="transmembrane region" description="Helical" evidence="9">
    <location>
        <begin position="410"/>
        <end position="437"/>
    </location>
</feature>
<evidence type="ECO:0000256" key="2">
    <source>
        <dbReference type="ARBA" id="ARBA00022475"/>
    </source>
</evidence>
<feature type="transmembrane region" description="Helical" evidence="9">
    <location>
        <begin position="565"/>
        <end position="588"/>
    </location>
</feature>
<dbReference type="Pfam" id="PF03814">
    <property type="entry name" value="KdpA"/>
    <property type="match status" value="1"/>
</dbReference>
<dbReference type="AlphaFoldDB" id="A0A6L3MXH8"/>
<dbReference type="GO" id="GO:0008556">
    <property type="term" value="F:P-type potassium transmembrane transporter activity"/>
    <property type="evidence" value="ECO:0007669"/>
    <property type="project" value="InterPro"/>
</dbReference>
<dbReference type="PIRSF" id="PIRSF001294">
    <property type="entry name" value="K_ATPaseA"/>
    <property type="match status" value="1"/>
</dbReference>